<evidence type="ECO:0000313" key="4">
    <source>
        <dbReference type="Proteomes" id="UP001592531"/>
    </source>
</evidence>
<dbReference type="EMBL" id="JBHFAB010000004">
    <property type="protein sequence ID" value="MFC1416603.1"/>
    <property type="molecule type" value="Genomic_DNA"/>
</dbReference>
<feature type="domain" description="PPM-type phosphatase" evidence="2">
    <location>
        <begin position="121"/>
        <end position="334"/>
    </location>
</feature>
<dbReference type="Pfam" id="PF13672">
    <property type="entry name" value="PP2C_2"/>
    <property type="match status" value="1"/>
</dbReference>
<protein>
    <submittedName>
        <fullName evidence="3">Protein phosphatase 2C domain-containing protein</fullName>
    </submittedName>
</protein>
<evidence type="ECO:0000259" key="2">
    <source>
        <dbReference type="Pfam" id="PF13672"/>
    </source>
</evidence>
<keyword evidence="4" id="KW-1185">Reference proteome</keyword>
<evidence type="ECO:0000256" key="1">
    <source>
        <dbReference type="SAM" id="MobiDB-lite"/>
    </source>
</evidence>
<name>A0ABV6VSG5_9ACTN</name>
<dbReference type="RefSeq" id="WP_380533949.1">
    <property type="nucleotide sequence ID" value="NZ_JBHFAB010000004.1"/>
</dbReference>
<comment type="caution">
    <text evidence="3">The sequence shown here is derived from an EMBL/GenBank/DDBJ whole genome shotgun (WGS) entry which is preliminary data.</text>
</comment>
<proteinExistence type="predicted"/>
<sequence length="372" mass="39616">MTDVLVVLLCVSLVGNALVLGLLLRLRTASARPQGSALESGLRGELRDARREAAEAASLRRQLAELTRAAADAADTAPPPGPGADSPAVPRELPLGRDAVADSVVDGADLGPVVVRAASVRGDRHRVGKEHRRDAVRLRLLDGFGGPVLFSAVATGSPRGEWSRSGAERACEGAIDQLDHFGRAVGDRLFDPAAAAEVKRVLQLAALGVAGSIRSLARELDRTGTDGSADDAAVETGLTCLLSRLGDGVRREHLAFGVGEGAVLRLRAGAWERVHDVAGVEQGRTALLPRDAERLTWTRFESLPGDLVLVCSRPMADLLDRDDVGAWFAERWQGRRPYLTTFLSDVNVRVRSPGEDRSVVALWDYGATRSAN</sequence>
<dbReference type="Proteomes" id="UP001592531">
    <property type="component" value="Unassembled WGS sequence"/>
</dbReference>
<evidence type="ECO:0000313" key="3">
    <source>
        <dbReference type="EMBL" id="MFC1416603.1"/>
    </source>
</evidence>
<reference evidence="3 4" key="1">
    <citation type="submission" date="2024-09" db="EMBL/GenBank/DDBJ databases">
        <authorList>
            <person name="Lee S.D."/>
        </authorList>
    </citation>
    <scope>NUCLEOTIDE SEQUENCE [LARGE SCALE GENOMIC DNA]</scope>
    <source>
        <strain evidence="3 4">N8-3</strain>
    </source>
</reference>
<dbReference type="InterPro" id="IPR001932">
    <property type="entry name" value="PPM-type_phosphatase-like_dom"/>
</dbReference>
<feature type="region of interest" description="Disordered" evidence="1">
    <location>
        <begin position="70"/>
        <end position="92"/>
    </location>
</feature>
<gene>
    <name evidence="3" type="ORF">ACEZDE_08115</name>
</gene>
<accession>A0ABV6VSG5</accession>
<organism evidence="3 4">
    <name type="scientific">Streptacidiphilus cavernicola</name>
    <dbReference type="NCBI Taxonomy" id="3342716"/>
    <lineage>
        <taxon>Bacteria</taxon>
        <taxon>Bacillati</taxon>
        <taxon>Actinomycetota</taxon>
        <taxon>Actinomycetes</taxon>
        <taxon>Kitasatosporales</taxon>
        <taxon>Streptomycetaceae</taxon>
        <taxon>Streptacidiphilus</taxon>
    </lineage>
</organism>